<dbReference type="InterPro" id="IPR004463">
    <property type="entry name" value="UDP-acyl_GlcNac_deAcase"/>
</dbReference>
<dbReference type="UniPathway" id="UPA00359">
    <property type="reaction ID" value="UER00478"/>
</dbReference>
<evidence type="ECO:0000256" key="4">
    <source>
        <dbReference type="ARBA" id="ARBA00012745"/>
    </source>
</evidence>
<dbReference type="Proteomes" id="UP000500767">
    <property type="component" value="Chromosome"/>
</dbReference>
<keyword evidence="14" id="KW-1185">Reference proteome</keyword>
<dbReference type="Pfam" id="PF03331">
    <property type="entry name" value="LpxC"/>
    <property type="match status" value="1"/>
</dbReference>
<dbReference type="GO" id="GO:0009245">
    <property type="term" value="P:lipid A biosynthetic process"/>
    <property type="evidence" value="ECO:0007669"/>
    <property type="project" value="UniProtKB-UniRule"/>
</dbReference>
<evidence type="ECO:0000256" key="8">
    <source>
        <dbReference type="ARBA" id="ARBA00022801"/>
    </source>
</evidence>
<sequence>MSSGLVVDFAHEPDQLFIGDAPASEAHSVALGHPAGYQPRIGRTRQFTLSNPISCTGVGLHSGHPVTLTLRPAAEDTGIVFRRVDLGLDMPARFDRVIDTRLCTMLAPADRPDARIATVEHVMAALSACGVDNVVVELDGPEVPVLDGSSAPFVFLIDCAGRTEQTAARAAIEILKPVRVEENGAFAELRPSHAPGLSMSMSIAFSASAIGRQAYTMRLSEHGFRGELADCRTFTLRSEIEALRTAGLARGGSLDNAVVVDGGTILNPAGLRRPDEFVRHKMLDAIGDLALAGHPMRGAFIGNRSGHGLNNRLLHALFADRGAWRLSGRAITDQRTVQPTA</sequence>
<keyword evidence="9 12" id="KW-0862">Zinc</keyword>
<evidence type="ECO:0000256" key="1">
    <source>
        <dbReference type="ARBA" id="ARBA00001947"/>
    </source>
</evidence>
<evidence type="ECO:0000256" key="6">
    <source>
        <dbReference type="ARBA" id="ARBA00022556"/>
    </source>
</evidence>
<feature type="binding site" evidence="12">
    <location>
        <position position="280"/>
    </location>
    <ligand>
        <name>Zn(2+)</name>
        <dbReference type="ChEBI" id="CHEBI:29105"/>
    </ligand>
</feature>
<dbReference type="InterPro" id="IPR015870">
    <property type="entry name" value="UDP-acyl_N-AcGlcN_deAcase_N"/>
</dbReference>
<keyword evidence="10 12" id="KW-0443">Lipid metabolism</keyword>
<organism evidence="13 14">
    <name type="scientific">Lichenicola cladoniae</name>
    <dbReference type="NCBI Taxonomy" id="1484109"/>
    <lineage>
        <taxon>Bacteria</taxon>
        <taxon>Pseudomonadati</taxon>
        <taxon>Pseudomonadota</taxon>
        <taxon>Alphaproteobacteria</taxon>
        <taxon>Acetobacterales</taxon>
        <taxon>Acetobacteraceae</taxon>
        <taxon>Lichenicola</taxon>
    </lineage>
</organism>
<dbReference type="EC" id="3.5.1.108" evidence="4 12"/>
<reference evidence="13 14" key="1">
    <citation type="journal article" date="2014" name="World J. Microbiol. Biotechnol.">
        <title>Biodiversity and physiological characteristics of Antarctic and Arctic lichens-associated bacteria.</title>
        <authorList>
            <person name="Lee Y.M."/>
            <person name="Kim E.H."/>
            <person name="Lee H.K."/>
            <person name="Hong S.G."/>
        </authorList>
    </citation>
    <scope>NUCLEOTIDE SEQUENCE [LARGE SCALE GENOMIC DNA]</scope>
    <source>
        <strain evidence="13 14">PAMC 26569</strain>
    </source>
</reference>
<dbReference type="PANTHER" id="PTHR33694:SF1">
    <property type="entry name" value="UDP-3-O-ACYL-N-ACETYLGLUCOSAMINE DEACETYLASE 1, MITOCHONDRIAL-RELATED"/>
    <property type="match status" value="1"/>
</dbReference>
<evidence type="ECO:0000256" key="9">
    <source>
        <dbReference type="ARBA" id="ARBA00022833"/>
    </source>
</evidence>
<dbReference type="RefSeq" id="WP_171833577.1">
    <property type="nucleotide sequence ID" value="NZ_CP053708.1"/>
</dbReference>
<accession>A0A6M8HVN3</accession>
<dbReference type="GO" id="GO:0103117">
    <property type="term" value="F:UDP-3-O-acyl-N-acetylglucosamine deacetylase activity"/>
    <property type="evidence" value="ECO:0007669"/>
    <property type="project" value="UniProtKB-UniRule"/>
</dbReference>
<evidence type="ECO:0000256" key="2">
    <source>
        <dbReference type="ARBA" id="ARBA00002923"/>
    </source>
</evidence>
<dbReference type="EMBL" id="CP053708">
    <property type="protein sequence ID" value="QKE92659.1"/>
    <property type="molecule type" value="Genomic_DNA"/>
</dbReference>
<name>A0A6M8HVN3_9PROT</name>
<dbReference type="GO" id="GO:0046872">
    <property type="term" value="F:metal ion binding"/>
    <property type="evidence" value="ECO:0007669"/>
    <property type="project" value="UniProtKB-KW"/>
</dbReference>
<dbReference type="NCBIfam" id="TIGR00325">
    <property type="entry name" value="lpxC"/>
    <property type="match status" value="1"/>
</dbReference>
<keyword evidence="5 12" id="KW-0444">Lipid biosynthesis</keyword>
<protein>
    <recommendedName>
        <fullName evidence="4 12">UDP-3-O-acyl-N-acetylglucosamine deacetylase</fullName>
        <shortName evidence="12">UDP-3-O-acyl-GlcNAc deacetylase</shortName>
        <ecNumber evidence="4 12">3.5.1.108</ecNumber>
    </recommendedName>
    <alternativeName>
        <fullName evidence="12">UDP-3-O-[R-3-hydroxymyristoyl]-N-acetylglucosamine deacetylase</fullName>
    </alternativeName>
</protein>
<evidence type="ECO:0000256" key="5">
    <source>
        <dbReference type="ARBA" id="ARBA00022516"/>
    </source>
</evidence>
<evidence type="ECO:0000313" key="13">
    <source>
        <dbReference type="EMBL" id="QKE92659.1"/>
    </source>
</evidence>
<keyword evidence="6 12" id="KW-0441">Lipid A biosynthesis</keyword>
<evidence type="ECO:0000256" key="3">
    <source>
        <dbReference type="ARBA" id="ARBA00005002"/>
    </source>
</evidence>
<comment type="pathway">
    <text evidence="3 12">Glycolipid biosynthesis; lipid IV(A) biosynthesis; lipid IV(A) from (3R)-3-hydroxytetradecanoyl-[acyl-carrier-protein] and UDP-N-acetyl-alpha-D-glucosamine: step 2/6.</text>
</comment>
<gene>
    <name evidence="12" type="primary">lpxC</name>
    <name evidence="13" type="ORF">HN018_14145</name>
</gene>
<feature type="binding site" evidence="12">
    <location>
        <position position="284"/>
    </location>
    <ligand>
        <name>Zn(2+)</name>
        <dbReference type="ChEBI" id="CHEBI:29105"/>
    </ligand>
</feature>
<dbReference type="InterPro" id="IPR011334">
    <property type="entry name" value="UDP-acyl_GlcNac_deAcase_C"/>
</dbReference>
<dbReference type="AlphaFoldDB" id="A0A6M8HVN3"/>
<evidence type="ECO:0000256" key="10">
    <source>
        <dbReference type="ARBA" id="ARBA00023098"/>
    </source>
</evidence>
<dbReference type="SUPFAM" id="SSF54211">
    <property type="entry name" value="Ribosomal protein S5 domain 2-like"/>
    <property type="match status" value="2"/>
</dbReference>
<dbReference type="PANTHER" id="PTHR33694">
    <property type="entry name" value="UDP-3-O-ACYL-N-ACETYLGLUCOSAMINE DEACETYLASE 1, MITOCHONDRIAL-RELATED"/>
    <property type="match status" value="1"/>
</dbReference>
<dbReference type="GO" id="GO:0016020">
    <property type="term" value="C:membrane"/>
    <property type="evidence" value="ECO:0007669"/>
    <property type="project" value="GOC"/>
</dbReference>
<comment type="similarity">
    <text evidence="12">Belongs to the LpxC family.</text>
</comment>
<feature type="binding site" evidence="12">
    <location>
        <position position="121"/>
    </location>
    <ligand>
        <name>Zn(2+)</name>
        <dbReference type="ChEBI" id="CHEBI:29105"/>
    </ligand>
</feature>
<evidence type="ECO:0000256" key="11">
    <source>
        <dbReference type="ARBA" id="ARBA00024535"/>
    </source>
</evidence>
<keyword evidence="7 12" id="KW-0479">Metal-binding</keyword>
<comment type="function">
    <text evidence="2 12">Catalyzes the hydrolysis of UDP-3-O-myristoyl-N-acetylglucosamine to form UDP-3-O-myristoylglucosamine and acetate, the committed step in lipid A biosynthesis.</text>
</comment>
<dbReference type="Gene3D" id="3.30.1700.10">
    <property type="entry name" value="lpxc deacetylase, domain 2"/>
    <property type="match status" value="1"/>
</dbReference>
<evidence type="ECO:0000313" key="14">
    <source>
        <dbReference type="Proteomes" id="UP000500767"/>
    </source>
</evidence>
<evidence type="ECO:0000256" key="7">
    <source>
        <dbReference type="ARBA" id="ARBA00022723"/>
    </source>
</evidence>
<dbReference type="InterPro" id="IPR020568">
    <property type="entry name" value="Ribosomal_Su5_D2-typ_SF"/>
</dbReference>
<dbReference type="KEGG" id="lck:HN018_14145"/>
<comment type="catalytic activity">
    <reaction evidence="11 12">
        <text>a UDP-3-O-[(3R)-3-hydroxyacyl]-N-acetyl-alpha-D-glucosamine + H2O = a UDP-3-O-[(3R)-3-hydroxyacyl]-alpha-D-glucosamine + acetate</text>
        <dbReference type="Rhea" id="RHEA:67816"/>
        <dbReference type="ChEBI" id="CHEBI:15377"/>
        <dbReference type="ChEBI" id="CHEBI:30089"/>
        <dbReference type="ChEBI" id="CHEBI:137740"/>
        <dbReference type="ChEBI" id="CHEBI:173225"/>
        <dbReference type="EC" id="3.5.1.108"/>
    </reaction>
</comment>
<evidence type="ECO:0000256" key="12">
    <source>
        <dbReference type="HAMAP-Rule" id="MF_00388"/>
    </source>
</evidence>
<dbReference type="Gene3D" id="3.30.230.20">
    <property type="entry name" value="lpxc deacetylase, domain 1"/>
    <property type="match status" value="1"/>
</dbReference>
<proteinExistence type="inferred from homology"/>
<comment type="cofactor">
    <cofactor evidence="1 12">
        <name>Zn(2+)</name>
        <dbReference type="ChEBI" id="CHEBI:29105"/>
    </cofactor>
</comment>
<feature type="active site" description="Proton donor" evidence="12">
    <location>
        <position position="307"/>
    </location>
</feature>
<dbReference type="HAMAP" id="MF_00388">
    <property type="entry name" value="LpxC"/>
    <property type="match status" value="1"/>
</dbReference>
<keyword evidence="8 12" id="KW-0378">Hydrolase</keyword>